<dbReference type="InterPro" id="IPR016050">
    <property type="entry name" value="Proteasome_bsu_CS"/>
</dbReference>
<evidence type="ECO:0000256" key="3">
    <source>
        <dbReference type="ARBA" id="ARBA00022737"/>
    </source>
</evidence>
<dbReference type="GO" id="GO:0008270">
    <property type="term" value="F:zinc ion binding"/>
    <property type="evidence" value="ECO:0007669"/>
    <property type="project" value="InterPro"/>
</dbReference>
<evidence type="ECO:0000256" key="1">
    <source>
        <dbReference type="ARBA" id="ARBA00004123"/>
    </source>
</evidence>
<keyword evidence="4" id="KW-0647">Proteasome</keyword>
<evidence type="ECO:0000259" key="8">
    <source>
        <dbReference type="Pfam" id="PF14432"/>
    </source>
</evidence>
<dbReference type="GO" id="GO:0051603">
    <property type="term" value="P:proteolysis involved in protein catabolic process"/>
    <property type="evidence" value="ECO:0007669"/>
    <property type="project" value="InterPro"/>
</dbReference>
<evidence type="ECO:0000313" key="10">
    <source>
        <dbReference type="Proteomes" id="UP001055439"/>
    </source>
</evidence>
<dbReference type="Pfam" id="PF14432">
    <property type="entry name" value="DYW_deaminase"/>
    <property type="match status" value="1"/>
</dbReference>
<protein>
    <submittedName>
        <fullName evidence="9">Pentatricopeptide repeat-containing protein</fullName>
    </submittedName>
</protein>
<accession>A0A9E7GDJ6</accession>
<dbReference type="Proteomes" id="UP001055439">
    <property type="component" value="Chromosome 6"/>
</dbReference>
<dbReference type="GO" id="GO:0009451">
    <property type="term" value="P:RNA modification"/>
    <property type="evidence" value="ECO:0007669"/>
    <property type="project" value="InterPro"/>
</dbReference>
<dbReference type="Gene3D" id="1.25.40.10">
    <property type="entry name" value="Tetratricopeptide repeat domain"/>
    <property type="match status" value="4"/>
</dbReference>
<evidence type="ECO:0000313" key="9">
    <source>
        <dbReference type="EMBL" id="URE13364.1"/>
    </source>
</evidence>
<evidence type="ECO:0000256" key="6">
    <source>
        <dbReference type="PROSITE-ProRule" id="PRU00708"/>
    </source>
</evidence>
<dbReference type="InterPro" id="IPR046848">
    <property type="entry name" value="E_motif"/>
</dbReference>
<name>A0A9E7GDJ6_9LILI</name>
<feature type="domain" description="DYW" evidence="8">
    <location>
        <begin position="810"/>
        <end position="902"/>
    </location>
</feature>
<gene>
    <name evidence="9" type="ORF">MUK42_24325</name>
</gene>
<feature type="region of interest" description="Disordered" evidence="7">
    <location>
        <begin position="30"/>
        <end position="50"/>
    </location>
</feature>
<dbReference type="InterPro" id="IPR032867">
    <property type="entry name" value="DYW_dom"/>
</dbReference>
<feature type="repeat" description="PPR" evidence="6">
    <location>
        <begin position="595"/>
        <end position="629"/>
    </location>
</feature>
<dbReference type="AlphaFoldDB" id="A0A9E7GDJ6"/>
<dbReference type="InterPro" id="IPR029055">
    <property type="entry name" value="Ntn_hydrolases_N"/>
</dbReference>
<dbReference type="InterPro" id="IPR046960">
    <property type="entry name" value="PPR_At4g14850-like_plant"/>
</dbReference>
<dbReference type="PROSITE" id="PS00854">
    <property type="entry name" value="PROTEASOME_BETA_1"/>
    <property type="match status" value="1"/>
</dbReference>
<dbReference type="Pfam" id="PF01535">
    <property type="entry name" value="PPR"/>
    <property type="match status" value="2"/>
</dbReference>
<evidence type="ECO:0000256" key="2">
    <source>
        <dbReference type="ARBA" id="ARBA00022490"/>
    </source>
</evidence>
<dbReference type="GO" id="GO:0005634">
    <property type="term" value="C:nucleus"/>
    <property type="evidence" value="ECO:0007669"/>
    <property type="project" value="UniProtKB-SubCell"/>
</dbReference>
<dbReference type="Pfam" id="PF20431">
    <property type="entry name" value="E_motif"/>
    <property type="match status" value="1"/>
</dbReference>
<dbReference type="InterPro" id="IPR001353">
    <property type="entry name" value="Proteasome_sua/b"/>
</dbReference>
<keyword evidence="10" id="KW-1185">Reference proteome</keyword>
<organism evidence="9 10">
    <name type="scientific">Musa troglodytarum</name>
    <name type="common">fe'i banana</name>
    <dbReference type="NCBI Taxonomy" id="320322"/>
    <lineage>
        <taxon>Eukaryota</taxon>
        <taxon>Viridiplantae</taxon>
        <taxon>Streptophyta</taxon>
        <taxon>Embryophyta</taxon>
        <taxon>Tracheophyta</taxon>
        <taxon>Spermatophyta</taxon>
        <taxon>Magnoliopsida</taxon>
        <taxon>Liliopsida</taxon>
        <taxon>Zingiberales</taxon>
        <taxon>Musaceae</taxon>
        <taxon>Musa</taxon>
    </lineage>
</organism>
<comment type="subunit">
    <text evidence="5">The 26S proteasome consists of a 20S proteasome core and two 19S regulatory subunits. The 20S proteasome core is composed of 28 subunits that are arranged in four stacked rings, resulting in a barrel-shaped structure. The two end rings are each formed by seven alpha subunits, and the two central rings are each formed by seven beta subunits. The catalytic chamber with the active sites is on the inside of the barrel.</text>
</comment>
<dbReference type="InterPro" id="IPR002885">
    <property type="entry name" value="PPR_rpt"/>
</dbReference>
<dbReference type="Gene3D" id="3.60.20.10">
    <property type="entry name" value="Glutamine Phosphoribosylpyrophosphate, subunit 1, domain 1"/>
    <property type="match status" value="2"/>
</dbReference>
<keyword evidence="2" id="KW-0963">Cytoplasm</keyword>
<evidence type="ECO:0000256" key="7">
    <source>
        <dbReference type="SAM" id="MobiDB-lite"/>
    </source>
</evidence>
<dbReference type="GO" id="GO:0005839">
    <property type="term" value="C:proteasome core complex"/>
    <property type="evidence" value="ECO:0007669"/>
    <property type="project" value="InterPro"/>
</dbReference>
<dbReference type="FunFam" id="1.25.40.10:FF:000348">
    <property type="entry name" value="Pentatricopeptide repeat-containing protein chloroplastic"/>
    <property type="match status" value="1"/>
</dbReference>
<feature type="repeat" description="PPR" evidence="6">
    <location>
        <begin position="564"/>
        <end position="594"/>
    </location>
</feature>
<comment type="subcellular location">
    <subcellularLocation>
        <location evidence="1">Nucleus</location>
    </subcellularLocation>
</comment>
<dbReference type="SUPFAM" id="SSF56235">
    <property type="entry name" value="N-terminal nucleophile aminohydrolases (Ntn hydrolases)"/>
    <property type="match status" value="1"/>
</dbReference>
<dbReference type="PANTHER" id="PTHR47926:SF456">
    <property type="entry name" value="PENTATRICOPEPTIDE REPEAT-CONTAINING PROTEIN ELI1, CHLOROPLASTIC"/>
    <property type="match status" value="1"/>
</dbReference>
<dbReference type="Pfam" id="PF13041">
    <property type="entry name" value="PPR_2"/>
    <property type="match status" value="2"/>
</dbReference>
<evidence type="ECO:0000256" key="4">
    <source>
        <dbReference type="ARBA" id="ARBA00022942"/>
    </source>
</evidence>
<dbReference type="EMBL" id="CP097508">
    <property type="protein sequence ID" value="URE13364.1"/>
    <property type="molecule type" value="Genomic_DNA"/>
</dbReference>
<dbReference type="OrthoDB" id="185373at2759"/>
<proteinExistence type="predicted"/>
<dbReference type="PANTHER" id="PTHR47926">
    <property type="entry name" value="PENTATRICOPEPTIDE REPEAT-CONTAINING PROTEIN"/>
    <property type="match status" value="1"/>
</dbReference>
<dbReference type="GO" id="GO:0003723">
    <property type="term" value="F:RNA binding"/>
    <property type="evidence" value="ECO:0007669"/>
    <property type="project" value="InterPro"/>
</dbReference>
<dbReference type="Pfam" id="PF00227">
    <property type="entry name" value="Proteasome"/>
    <property type="match status" value="1"/>
</dbReference>
<evidence type="ECO:0000256" key="5">
    <source>
        <dbReference type="ARBA" id="ARBA00026071"/>
    </source>
</evidence>
<dbReference type="FunFam" id="1.25.40.10:FF:000184">
    <property type="entry name" value="Pentatricopeptide repeat-containing protein, chloroplastic"/>
    <property type="match status" value="1"/>
</dbReference>
<reference evidence="9" key="1">
    <citation type="submission" date="2022-05" db="EMBL/GenBank/DDBJ databases">
        <title>The Musa troglodytarum L. genome provides insights into the mechanism of non-climacteric behaviour and enrichment of carotenoids.</title>
        <authorList>
            <person name="Wang J."/>
        </authorList>
    </citation>
    <scope>NUCLEOTIDE SEQUENCE</scope>
    <source>
        <tissue evidence="9">Leaf</tissue>
    </source>
</reference>
<dbReference type="NCBIfam" id="TIGR00756">
    <property type="entry name" value="PPR"/>
    <property type="match status" value="3"/>
</dbReference>
<keyword evidence="3" id="KW-0677">Repeat</keyword>
<feature type="repeat" description="PPR" evidence="6">
    <location>
        <begin position="362"/>
        <end position="396"/>
    </location>
</feature>
<dbReference type="InterPro" id="IPR011990">
    <property type="entry name" value="TPR-like_helical_dom_sf"/>
</dbReference>
<feature type="repeat" description="PPR" evidence="6">
    <location>
        <begin position="494"/>
        <end position="528"/>
    </location>
</feature>
<dbReference type="PROSITE" id="PS51375">
    <property type="entry name" value="PPR"/>
    <property type="match status" value="4"/>
</dbReference>
<sequence>MPRWPQHATSGNWVKSRNCPINATRLSPEKSKKKCFASPPHFSLDSTRDRKQTLMEMTDVPMRSKESAISDEMDKSINRYPYVTGTSVIGMKYKDGVILAADTGGSYGSTLRYKSVERIKTIGKHSLLGASGEISDFQEILRYLDELMRNKFNPLWNSLVLGGVKFGQKYLGMVSMISTHFEDNHVATGFGNHLARPILRAEWREDMSFEEAVKLLEKCLLVLLYRDRSAINKFQVSCNSTERCYCQLLVLQYCCSGIPLFAQLWPTMLLSRRQFAVPFPPNSSSRSHASKKKSRRFHGGNQLIPLLESCKSIGQIPQLHALVIKAGQDRNPLVLFKMLRLCSKLSSMDYALRVFETILDPDVYHYTALLEGHVALASPRSAIELYFRMVGEQIRPDAIVIAYVLKACASVLALPDGRQVHCQVLKLDLGRERPIKMRLMELYARCAQFEDAKLVFGETPERDAVAATILVSSLSDHGLLEEARAVFDSVLDKDTVCWTAMIDGYVRNGLANAALDLFREMQRECVRPNEFTVVCILSACSQLGALELGRWVHSYVGKNNVRLNAFVGSALVDMYAKCGSLEEALVVFDEMEEKDVVTYNSMIAGLAMHGRSNEAVKVYEQMVTDGLRPTQLTFVGVLNACSHSGLVDVGFEVFESMAKDYELEPRIEHYGCMVDLLARVGRLEEAYEFAKGMRVEPDHVIWSALLSACKIHGHLSLGEKVAQILIDSEAADSGTFVLLSNVYSSFGKWKEAARIRANMRGKGILKEPGCSSIRVDNEIHEFLLGDIRHPRRKEIYMKLEDLNGVLRQEGFVPAKDVVLQDIEEEEKEWALAIHSERLAICFGLIATEPGTTLRIVKNLRVCSDCHSMIKIIAKVTGRRIVVRDRNRFHHFEDGSCSCGDYW</sequence>